<dbReference type="AlphaFoldDB" id="A0A8K0ENA5"/>
<dbReference type="GO" id="GO:0045893">
    <property type="term" value="P:positive regulation of DNA-templated transcription"/>
    <property type="evidence" value="ECO:0007669"/>
    <property type="project" value="TreeGrafter"/>
</dbReference>
<dbReference type="CDD" id="cd16906">
    <property type="entry name" value="YEATS_AF-9_like"/>
    <property type="match status" value="1"/>
</dbReference>
<feature type="compositionally biased region" description="Basic and acidic residues" evidence="3">
    <location>
        <begin position="230"/>
        <end position="275"/>
    </location>
</feature>
<feature type="region of interest" description="Disordered" evidence="3">
    <location>
        <begin position="188"/>
        <end position="512"/>
    </location>
</feature>
<sequence>MTSVCGHVPWCMLGQTRFEQCPPSSCGEVQRRSSARCCACGSSSLMASTCVQVNLELGHRATYRKKPTPEGFTHDWSVFVRGPEGNNAAHFIDKVVFHLHESFPKPKRAVKEPPYEVSESGYAGFLLPIDVYFKNKEEPRKLHFQYDLFLYTDMPVNNIRPERLTFNNPSEEFRRRLIKGGGVAVFPEDSGKMVSPALPGPPAQPQPLHRQHPAKDKGKIPKSSSTSSSKDGKTVSKEAKGPKEGKTASKEPKFSTKEAKTVSKEEKPSGKDVKPAPRASVLQEAPLFPDTPPVKEGKGFQLKKEGKVSSKRPSESSAGDTVKKKTKKSSSAGEAAQKRDKAKPSKAKAEGDSKPKVKVEPSRSQPMAVVKPQTIAKKELPTFASQLSEDEEDESMEGEDGDTGNPSPTSSFSSLPTGGAGGALNSLMAELADQENDDDDDDNEDYSIGTSPPFQSQPEAASQQPLLQSDGESAGSNSSIKDVKINTSPSKQKTKSKPKGDRRHKMSNGQPNNEYLNELLELHQRIVTLKDRQHLQRIVNLIEETGHFNVTKTTFDFDLCRLDKVTVRKLQSCLDGL</sequence>
<feature type="compositionally biased region" description="Low complexity" evidence="3">
    <location>
        <begin position="403"/>
        <end position="417"/>
    </location>
</feature>
<evidence type="ECO:0000313" key="6">
    <source>
        <dbReference type="Proteomes" id="UP000838412"/>
    </source>
</evidence>
<dbReference type="PANTHER" id="PTHR47827:SF3">
    <property type="entry name" value="AF-9 ANC1 HOMOLOGY DOMAIN-CONTAINING PROTEIN"/>
    <property type="match status" value="1"/>
</dbReference>
<evidence type="ECO:0000256" key="2">
    <source>
        <dbReference type="PROSITE-ProRule" id="PRU00376"/>
    </source>
</evidence>
<keyword evidence="1 2" id="KW-0539">Nucleus</keyword>
<dbReference type="InterPro" id="IPR038704">
    <property type="entry name" value="YEAST_sf"/>
</dbReference>
<name>A0A8K0ENA5_BRALA</name>
<evidence type="ECO:0000259" key="4">
    <source>
        <dbReference type="PROSITE" id="PS51037"/>
    </source>
</evidence>
<reference evidence="5" key="1">
    <citation type="submission" date="2022-01" db="EMBL/GenBank/DDBJ databases">
        <authorList>
            <person name="Braso-Vives M."/>
        </authorList>
    </citation>
    <scope>NUCLEOTIDE SEQUENCE</scope>
</reference>
<dbReference type="GO" id="GO:0008023">
    <property type="term" value="C:transcription elongation factor complex"/>
    <property type="evidence" value="ECO:0007669"/>
    <property type="project" value="TreeGrafter"/>
</dbReference>
<dbReference type="Pfam" id="PF03366">
    <property type="entry name" value="YEATS"/>
    <property type="match status" value="1"/>
</dbReference>
<gene>
    <name evidence="5" type="primary">MLLT3</name>
    <name evidence="5" type="ORF">BLAG_LOCUS13857</name>
</gene>
<dbReference type="GO" id="GO:0003682">
    <property type="term" value="F:chromatin binding"/>
    <property type="evidence" value="ECO:0007669"/>
    <property type="project" value="TreeGrafter"/>
</dbReference>
<feature type="compositionally biased region" description="Acidic residues" evidence="3">
    <location>
        <begin position="388"/>
        <end position="402"/>
    </location>
</feature>
<dbReference type="PANTHER" id="PTHR47827">
    <property type="entry name" value="AHD DOMAIN-CONTAINING PROTEIN"/>
    <property type="match status" value="1"/>
</dbReference>
<evidence type="ECO:0000256" key="1">
    <source>
        <dbReference type="ARBA" id="ARBA00023242"/>
    </source>
</evidence>
<dbReference type="InterPro" id="IPR040930">
    <property type="entry name" value="AF-9_AHD"/>
</dbReference>
<protein>
    <submittedName>
        <fullName evidence="5">MLLT3 protein</fullName>
    </submittedName>
</protein>
<accession>A0A8K0ENA5</accession>
<comment type="subcellular location">
    <subcellularLocation>
        <location evidence="2">Nucleus</location>
    </subcellularLocation>
</comment>
<dbReference type="Gene3D" id="2.60.40.1970">
    <property type="entry name" value="YEATS domain"/>
    <property type="match status" value="1"/>
</dbReference>
<dbReference type="Pfam" id="PF17793">
    <property type="entry name" value="AHD"/>
    <property type="match status" value="1"/>
</dbReference>
<feature type="compositionally biased region" description="Polar residues" evidence="3">
    <location>
        <begin position="448"/>
        <end position="480"/>
    </location>
</feature>
<dbReference type="EMBL" id="OV696687">
    <property type="protein sequence ID" value="CAH1254456.1"/>
    <property type="molecule type" value="Genomic_DNA"/>
</dbReference>
<feature type="compositionally biased region" description="Acidic residues" evidence="3">
    <location>
        <begin position="432"/>
        <end position="445"/>
    </location>
</feature>
<feature type="compositionally biased region" description="Basic and acidic residues" evidence="3">
    <location>
        <begin position="336"/>
        <end position="361"/>
    </location>
</feature>
<dbReference type="InterPro" id="IPR052790">
    <property type="entry name" value="YEATS_domain"/>
</dbReference>
<dbReference type="Gene3D" id="1.20.1270.290">
    <property type="match status" value="1"/>
</dbReference>
<evidence type="ECO:0000256" key="3">
    <source>
        <dbReference type="SAM" id="MobiDB-lite"/>
    </source>
</evidence>
<keyword evidence="6" id="KW-1185">Reference proteome</keyword>
<feature type="domain" description="YEATS" evidence="4">
    <location>
        <begin position="45"/>
        <end position="180"/>
    </location>
</feature>
<proteinExistence type="predicted"/>
<dbReference type="Proteomes" id="UP000838412">
    <property type="component" value="Chromosome 2"/>
</dbReference>
<feature type="compositionally biased region" description="Basic residues" evidence="3">
    <location>
        <begin position="492"/>
        <end position="506"/>
    </location>
</feature>
<dbReference type="InterPro" id="IPR055129">
    <property type="entry name" value="YEATS_dom"/>
</dbReference>
<dbReference type="OrthoDB" id="10053467at2759"/>
<organism evidence="5 6">
    <name type="scientific">Branchiostoma lanceolatum</name>
    <name type="common">Common lancelet</name>
    <name type="synonym">Amphioxus lanceolatum</name>
    <dbReference type="NCBI Taxonomy" id="7740"/>
    <lineage>
        <taxon>Eukaryota</taxon>
        <taxon>Metazoa</taxon>
        <taxon>Chordata</taxon>
        <taxon>Cephalochordata</taxon>
        <taxon>Leptocardii</taxon>
        <taxon>Amphioxiformes</taxon>
        <taxon>Branchiostomatidae</taxon>
        <taxon>Branchiostoma</taxon>
    </lineage>
</organism>
<dbReference type="PROSITE" id="PS51037">
    <property type="entry name" value="YEATS"/>
    <property type="match status" value="1"/>
</dbReference>
<feature type="compositionally biased region" description="Basic and acidic residues" evidence="3">
    <location>
        <begin position="293"/>
        <end position="314"/>
    </location>
</feature>
<evidence type="ECO:0000313" key="5">
    <source>
        <dbReference type="EMBL" id="CAH1254456.1"/>
    </source>
</evidence>